<dbReference type="InterPro" id="IPR001269">
    <property type="entry name" value="DUS_fam"/>
</dbReference>
<proteinExistence type="inferred from homology"/>
<dbReference type="InterPro" id="IPR035587">
    <property type="entry name" value="DUS-like_FMN-bd"/>
</dbReference>
<comment type="function">
    <text evidence="2 12">Catalyzes the synthesis of 5,6-dihydrouridine (D), a modified base found in the D-loop of most tRNAs, via the reduction of the C5-C6 double bond in target uridines.</text>
</comment>
<organism evidence="16 17">
    <name type="scientific">Thalassobaculum fulvum</name>
    <dbReference type="NCBI Taxonomy" id="1633335"/>
    <lineage>
        <taxon>Bacteria</taxon>
        <taxon>Pseudomonadati</taxon>
        <taxon>Pseudomonadota</taxon>
        <taxon>Alphaproteobacteria</taxon>
        <taxon>Rhodospirillales</taxon>
        <taxon>Thalassobaculaceae</taxon>
        <taxon>Thalassobaculum</taxon>
    </lineage>
</organism>
<keyword evidence="3" id="KW-0820">tRNA-binding</keyword>
<dbReference type="InterPro" id="IPR004652">
    <property type="entry name" value="DusB-like"/>
</dbReference>
<reference evidence="16" key="2">
    <citation type="submission" date="2020-09" db="EMBL/GenBank/DDBJ databases">
        <authorList>
            <person name="Sun Q."/>
            <person name="Kim S."/>
        </authorList>
    </citation>
    <scope>NUCLEOTIDE SEQUENCE</scope>
    <source>
        <strain evidence="16">KCTC 42651</strain>
    </source>
</reference>
<accession>A0A918XQJ6</accession>
<evidence type="ECO:0000313" key="16">
    <source>
        <dbReference type="EMBL" id="GHD47433.1"/>
    </source>
</evidence>
<name>A0A918XQJ6_9PROT</name>
<comment type="catalytic activity">
    <reaction evidence="11">
        <text>a 5,6-dihydrouridine in tRNA + NAD(+) = a uridine in tRNA + NADH + H(+)</text>
        <dbReference type="Rhea" id="RHEA:54452"/>
        <dbReference type="Rhea" id="RHEA-COMP:13339"/>
        <dbReference type="Rhea" id="RHEA-COMP:13887"/>
        <dbReference type="ChEBI" id="CHEBI:15378"/>
        <dbReference type="ChEBI" id="CHEBI:57540"/>
        <dbReference type="ChEBI" id="CHEBI:57945"/>
        <dbReference type="ChEBI" id="CHEBI:65315"/>
        <dbReference type="ChEBI" id="CHEBI:74443"/>
    </reaction>
</comment>
<comment type="caution">
    <text evidence="16">The sequence shown here is derived from an EMBL/GenBank/DDBJ whole genome shotgun (WGS) entry which is preliminary data.</text>
</comment>
<dbReference type="Proteomes" id="UP000630353">
    <property type="component" value="Unassembled WGS sequence"/>
</dbReference>
<evidence type="ECO:0000256" key="11">
    <source>
        <dbReference type="ARBA" id="ARBA00048802"/>
    </source>
</evidence>
<keyword evidence="4 12" id="KW-0285">Flavoprotein</keyword>
<dbReference type="GO" id="GO:0017150">
    <property type="term" value="F:tRNA dihydrouridine synthase activity"/>
    <property type="evidence" value="ECO:0007669"/>
    <property type="project" value="InterPro"/>
</dbReference>
<dbReference type="EMBL" id="BMZS01000003">
    <property type="protein sequence ID" value="GHD47433.1"/>
    <property type="molecule type" value="Genomic_DNA"/>
</dbReference>
<feature type="binding site" evidence="14">
    <location>
        <position position="58"/>
    </location>
    <ligand>
        <name>FMN</name>
        <dbReference type="ChEBI" id="CHEBI:58210"/>
    </ligand>
</feature>
<evidence type="ECO:0000256" key="2">
    <source>
        <dbReference type="ARBA" id="ARBA00002790"/>
    </source>
</evidence>
<gene>
    <name evidence="16" type="primary">dus</name>
    <name evidence="16" type="ORF">GCM10017083_17810</name>
</gene>
<evidence type="ECO:0000256" key="8">
    <source>
        <dbReference type="ARBA" id="ARBA00022884"/>
    </source>
</evidence>
<keyword evidence="8" id="KW-0694">RNA-binding</keyword>
<keyword evidence="9 12" id="KW-0560">Oxidoreductase</keyword>
<dbReference type="GO" id="GO:0050660">
    <property type="term" value="F:flavin adenine dinucleotide binding"/>
    <property type="evidence" value="ECO:0007669"/>
    <property type="project" value="InterPro"/>
</dbReference>
<evidence type="ECO:0000256" key="6">
    <source>
        <dbReference type="ARBA" id="ARBA00022694"/>
    </source>
</evidence>
<evidence type="ECO:0000256" key="3">
    <source>
        <dbReference type="ARBA" id="ARBA00022555"/>
    </source>
</evidence>
<feature type="binding site" evidence="14">
    <location>
        <position position="127"/>
    </location>
    <ligand>
        <name>FMN</name>
        <dbReference type="ChEBI" id="CHEBI:58210"/>
    </ligand>
</feature>
<evidence type="ECO:0000256" key="9">
    <source>
        <dbReference type="ARBA" id="ARBA00023002"/>
    </source>
</evidence>
<keyword evidence="6 12" id="KW-0819">tRNA processing</keyword>
<evidence type="ECO:0000256" key="13">
    <source>
        <dbReference type="PIRSR" id="PIRSR006621-1"/>
    </source>
</evidence>
<feature type="binding site" evidence="14">
    <location>
        <begin position="212"/>
        <end position="213"/>
    </location>
    <ligand>
        <name>FMN</name>
        <dbReference type="ChEBI" id="CHEBI:58210"/>
    </ligand>
</feature>
<evidence type="ECO:0000313" key="17">
    <source>
        <dbReference type="Proteomes" id="UP000630353"/>
    </source>
</evidence>
<keyword evidence="17" id="KW-1185">Reference proteome</keyword>
<dbReference type="PIRSF" id="PIRSF006621">
    <property type="entry name" value="Dus"/>
    <property type="match status" value="1"/>
</dbReference>
<dbReference type="PANTHER" id="PTHR45846:SF1">
    <property type="entry name" value="TRNA-DIHYDROURIDINE(47) SYNTHASE [NAD(P)(+)]-LIKE"/>
    <property type="match status" value="1"/>
</dbReference>
<reference evidence="16" key="1">
    <citation type="journal article" date="2014" name="Int. J. Syst. Evol. Microbiol.">
        <title>Complete genome sequence of Corynebacterium casei LMG S-19264T (=DSM 44701T), isolated from a smear-ripened cheese.</title>
        <authorList>
            <consortium name="US DOE Joint Genome Institute (JGI-PGF)"/>
            <person name="Walter F."/>
            <person name="Albersmeier A."/>
            <person name="Kalinowski J."/>
            <person name="Ruckert C."/>
        </authorList>
    </citation>
    <scope>NUCLEOTIDE SEQUENCE</scope>
    <source>
        <strain evidence="16">KCTC 42651</strain>
    </source>
</reference>
<sequence>MLAPMSGVSDRPFRRIVRRFGAGLVVSEMIASDAMLREVRDELRKAEIDADDAPAVVQLAGWDPAVMAEAARLAVDGGAAVVDINMGCPVKKVVNRLAGSALMRDEALAGRIIEAVVGAVPVPVTLKMRTGWDDSDRNAPRLARIAERAGVKMITVHGRTRCQMYGGRADWAFIRRVKDAVDLPVVANGDIATPDDAVECLALSGADGVMIGRGAYGRPWILRQVADRLAGRGDPAAPSLAELKAILVEHLDAMLSHYGVNAGLRNARKHVGWYSQGLPDSAGFRQTVNNTVEPSRVFAAIDRYFDPLIERRAA</sequence>
<dbReference type="CDD" id="cd02801">
    <property type="entry name" value="DUS_like_FMN"/>
    <property type="match status" value="1"/>
</dbReference>
<feature type="domain" description="DUS-like FMN-binding" evidence="15">
    <location>
        <begin position="1"/>
        <end position="297"/>
    </location>
</feature>
<dbReference type="InterPro" id="IPR018517">
    <property type="entry name" value="tRNA_hU_synthase_CS"/>
</dbReference>
<dbReference type="Gene3D" id="1.10.1200.80">
    <property type="entry name" value="Putative flavin oxidoreducatase, domain 2"/>
    <property type="match status" value="1"/>
</dbReference>
<evidence type="ECO:0000259" key="15">
    <source>
        <dbReference type="Pfam" id="PF01207"/>
    </source>
</evidence>
<dbReference type="InterPro" id="IPR013785">
    <property type="entry name" value="Aldolase_TIM"/>
</dbReference>
<dbReference type="PANTHER" id="PTHR45846">
    <property type="entry name" value="TRNA-DIHYDROURIDINE(47) SYNTHASE [NAD(P)(+)]-LIKE"/>
    <property type="match status" value="1"/>
</dbReference>
<evidence type="ECO:0000256" key="14">
    <source>
        <dbReference type="PIRSR" id="PIRSR006621-2"/>
    </source>
</evidence>
<comment type="cofactor">
    <cofactor evidence="1 12 14">
        <name>FMN</name>
        <dbReference type="ChEBI" id="CHEBI:58210"/>
    </cofactor>
</comment>
<dbReference type="InterPro" id="IPR024036">
    <property type="entry name" value="tRNA-dHydroUridine_Synthase_C"/>
</dbReference>
<evidence type="ECO:0000256" key="10">
    <source>
        <dbReference type="ARBA" id="ARBA00048205"/>
    </source>
</evidence>
<dbReference type="PROSITE" id="PS01136">
    <property type="entry name" value="UPF0034"/>
    <property type="match status" value="1"/>
</dbReference>
<dbReference type="NCBIfam" id="TIGR00737">
    <property type="entry name" value="nifR3_yhdG"/>
    <property type="match status" value="1"/>
</dbReference>
<evidence type="ECO:0000256" key="5">
    <source>
        <dbReference type="ARBA" id="ARBA00022643"/>
    </source>
</evidence>
<keyword evidence="5 12" id="KW-0288">FMN</keyword>
<dbReference type="GO" id="GO:0000049">
    <property type="term" value="F:tRNA binding"/>
    <property type="evidence" value="ECO:0007669"/>
    <property type="project" value="UniProtKB-KW"/>
</dbReference>
<protein>
    <recommendedName>
        <fullName evidence="12">tRNA-dihydrouridine synthase</fullName>
        <ecNumber evidence="12">1.3.1.-</ecNumber>
    </recommendedName>
</protein>
<evidence type="ECO:0000256" key="12">
    <source>
        <dbReference type="PIRNR" id="PIRNR006621"/>
    </source>
</evidence>
<feature type="active site" description="Proton donor" evidence="13">
    <location>
        <position position="88"/>
    </location>
</feature>
<comment type="catalytic activity">
    <reaction evidence="10">
        <text>a 5,6-dihydrouridine in tRNA + NADP(+) = a uridine in tRNA + NADPH + H(+)</text>
        <dbReference type="Rhea" id="RHEA:23624"/>
        <dbReference type="Rhea" id="RHEA-COMP:13339"/>
        <dbReference type="Rhea" id="RHEA-COMP:13887"/>
        <dbReference type="ChEBI" id="CHEBI:15378"/>
        <dbReference type="ChEBI" id="CHEBI:57783"/>
        <dbReference type="ChEBI" id="CHEBI:58349"/>
        <dbReference type="ChEBI" id="CHEBI:65315"/>
        <dbReference type="ChEBI" id="CHEBI:74443"/>
    </reaction>
</comment>
<dbReference type="Gene3D" id="3.20.20.70">
    <property type="entry name" value="Aldolase class I"/>
    <property type="match status" value="1"/>
</dbReference>
<dbReference type="SUPFAM" id="SSF51395">
    <property type="entry name" value="FMN-linked oxidoreductases"/>
    <property type="match status" value="1"/>
</dbReference>
<feature type="binding site" evidence="14">
    <location>
        <position position="157"/>
    </location>
    <ligand>
        <name>FMN</name>
        <dbReference type="ChEBI" id="CHEBI:58210"/>
    </ligand>
</feature>
<dbReference type="Pfam" id="PF01207">
    <property type="entry name" value="Dus"/>
    <property type="match status" value="1"/>
</dbReference>
<keyword evidence="7" id="KW-0521">NADP</keyword>
<evidence type="ECO:0000256" key="7">
    <source>
        <dbReference type="ARBA" id="ARBA00022857"/>
    </source>
</evidence>
<evidence type="ECO:0000256" key="4">
    <source>
        <dbReference type="ARBA" id="ARBA00022630"/>
    </source>
</evidence>
<keyword evidence="14" id="KW-0547">Nucleotide-binding</keyword>
<evidence type="ECO:0000256" key="1">
    <source>
        <dbReference type="ARBA" id="ARBA00001917"/>
    </source>
</evidence>
<dbReference type="AlphaFoldDB" id="A0A918XQJ6"/>
<comment type="similarity">
    <text evidence="12">Belongs to the dus family.</text>
</comment>
<dbReference type="EC" id="1.3.1.-" evidence="12"/>